<dbReference type="AlphaFoldDB" id="A0A423TQT6"/>
<dbReference type="Proteomes" id="UP000283509">
    <property type="component" value="Unassembled WGS sequence"/>
</dbReference>
<gene>
    <name evidence="1" type="ORF">C7M84_002476</name>
</gene>
<keyword evidence="2" id="KW-1185">Reference proteome</keyword>
<reference evidence="1 2" key="1">
    <citation type="submission" date="2018-04" db="EMBL/GenBank/DDBJ databases">
        <authorList>
            <person name="Zhang X."/>
            <person name="Yuan J."/>
            <person name="Li F."/>
            <person name="Xiang J."/>
        </authorList>
    </citation>
    <scope>NUCLEOTIDE SEQUENCE [LARGE SCALE GENOMIC DNA]</scope>
    <source>
        <tissue evidence="1">Muscle</tissue>
    </source>
</reference>
<organism evidence="1 2">
    <name type="scientific">Penaeus vannamei</name>
    <name type="common">Whiteleg shrimp</name>
    <name type="synonym">Litopenaeus vannamei</name>
    <dbReference type="NCBI Taxonomy" id="6689"/>
    <lineage>
        <taxon>Eukaryota</taxon>
        <taxon>Metazoa</taxon>
        <taxon>Ecdysozoa</taxon>
        <taxon>Arthropoda</taxon>
        <taxon>Crustacea</taxon>
        <taxon>Multicrustacea</taxon>
        <taxon>Malacostraca</taxon>
        <taxon>Eumalacostraca</taxon>
        <taxon>Eucarida</taxon>
        <taxon>Decapoda</taxon>
        <taxon>Dendrobranchiata</taxon>
        <taxon>Penaeoidea</taxon>
        <taxon>Penaeidae</taxon>
        <taxon>Penaeus</taxon>
    </lineage>
</organism>
<dbReference type="SUPFAM" id="SSF46934">
    <property type="entry name" value="UBA-like"/>
    <property type="match status" value="1"/>
</dbReference>
<dbReference type="CDD" id="cd14349">
    <property type="entry name" value="UBA_CF106"/>
    <property type="match status" value="1"/>
</dbReference>
<name>A0A423TQT6_PENVA</name>
<dbReference type="InterPro" id="IPR039517">
    <property type="entry name" value="C6orf106_UBA-like"/>
</dbReference>
<proteinExistence type="predicted"/>
<dbReference type="STRING" id="6689.A0A423TQT6"/>
<dbReference type="Pfam" id="PF14555">
    <property type="entry name" value="UBA_4"/>
    <property type="match status" value="1"/>
</dbReference>
<comment type="caution">
    <text evidence="1">The sequence shown here is derived from an EMBL/GenBank/DDBJ whole genome shotgun (WGS) entry which is preliminary data.</text>
</comment>
<evidence type="ECO:0000313" key="2">
    <source>
        <dbReference type="Proteomes" id="UP000283509"/>
    </source>
</evidence>
<evidence type="ECO:0000313" key="1">
    <source>
        <dbReference type="EMBL" id="ROT78817.1"/>
    </source>
</evidence>
<reference evidence="1 2" key="2">
    <citation type="submission" date="2019-01" db="EMBL/GenBank/DDBJ databases">
        <title>The decoding of complex shrimp genome reveals the adaptation for benthos swimmer, frequently molting mechanism and breeding impact on genome.</title>
        <authorList>
            <person name="Sun Y."/>
            <person name="Gao Y."/>
            <person name="Yu Y."/>
        </authorList>
    </citation>
    <scope>NUCLEOTIDE SEQUENCE [LARGE SCALE GENOMIC DNA]</scope>
    <source>
        <tissue evidence="1">Muscle</tissue>
    </source>
</reference>
<dbReference type="EMBL" id="QCYY01001328">
    <property type="protein sequence ID" value="ROT78817.1"/>
    <property type="molecule type" value="Genomic_DNA"/>
</dbReference>
<accession>A0A423TQT6</accession>
<dbReference type="InterPro" id="IPR009060">
    <property type="entry name" value="UBA-like_sf"/>
</dbReference>
<dbReference type="Gene3D" id="1.10.8.10">
    <property type="entry name" value="DNA helicase RuvA subunit, C-terminal domain"/>
    <property type="match status" value="1"/>
</dbReference>
<sequence length="92" mass="10445">MEMDEDIDAVLLRQFNCMGTTDKEVLIKELQGLVGAHLNEHSAKFYLEMTDWNLQAAVCAYFDLQSYNKLPQMTFVKDITIGEGESVPPSTR</sequence>
<dbReference type="OrthoDB" id="661148at2759"/>
<protein>
    <submittedName>
        <fullName evidence="1">Uncharacterized protein</fullName>
    </submittedName>
</protein>